<dbReference type="PANTHER" id="PTHR22809">
    <property type="entry name" value="METHYLTRANSFERASE-RELATED"/>
    <property type="match status" value="1"/>
</dbReference>
<dbReference type="CDD" id="cd00067">
    <property type="entry name" value="GAL4"/>
    <property type="match status" value="1"/>
</dbReference>
<evidence type="ECO:0000259" key="9">
    <source>
        <dbReference type="PROSITE" id="PS50048"/>
    </source>
</evidence>
<dbReference type="Proteomes" id="UP000231358">
    <property type="component" value="Unassembled WGS sequence"/>
</dbReference>
<evidence type="ECO:0000256" key="6">
    <source>
        <dbReference type="ARBA" id="ARBA00023163"/>
    </source>
</evidence>
<evidence type="ECO:0000256" key="2">
    <source>
        <dbReference type="ARBA" id="ARBA00022603"/>
    </source>
</evidence>
<keyword evidence="5" id="KW-0238">DNA-binding</keyword>
<dbReference type="InterPro" id="IPR021858">
    <property type="entry name" value="Fun_TF"/>
</dbReference>
<dbReference type="Pfam" id="PF08242">
    <property type="entry name" value="Methyltransf_12"/>
    <property type="match status" value="1"/>
</dbReference>
<dbReference type="InterPro" id="IPR013217">
    <property type="entry name" value="Methyltransf_12"/>
</dbReference>
<dbReference type="STRING" id="656916.A0A2G7FRM0"/>
<dbReference type="PANTHER" id="PTHR22809:SF11">
    <property type="entry name" value="TRNA N(3)-METHYLCYTIDINE METHYLTRANSFERASE METTL2"/>
    <property type="match status" value="1"/>
</dbReference>
<dbReference type="GO" id="GO:0008270">
    <property type="term" value="F:zinc ion binding"/>
    <property type="evidence" value="ECO:0007669"/>
    <property type="project" value="InterPro"/>
</dbReference>
<proteinExistence type="inferred from homology"/>
<name>A0A2G7FRM0_9EURO</name>
<comment type="caution">
    <text evidence="10">The sequence shown here is derived from an EMBL/GenBank/DDBJ whole genome shotgun (WGS) entry which is preliminary data.</text>
</comment>
<evidence type="ECO:0000313" key="11">
    <source>
        <dbReference type="Proteomes" id="UP000231358"/>
    </source>
</evidence>
<dbReference type="AlphaFoldDB" id="A0A2G7FRM0"/>
<dbReference type="Gene3D" id="3.40.50.150">
    <property type="entry name" value="Vaccinia Virus protein VP39"/>
    <property type="match status" value="1"/>
</dbReference>
<keyword evidence="6" id="KW-0804">Transcription</keyword>
<dbReference type="Pfam" id="PF00172">
    <property type="entry name" value="Zn_clus"/>
    <property type="match status" value="1"/>
</dbReference>
<organism evidence="10 11">
    <name type="scientific">Aspergillus arachidicola</name>
    <dbReference type="NCBI Taxonomy" id="656916"/>
    <lineage>
        <taxon>Eukaryota</taxon>
        <taxon>Fungi</taxon>
        <taxon>Dikarya</taxon>
        <taxon>Ascomycota</taxon>
        <taxon>Pezizomycotina</taxon>
        <taxon>Eurotiomycetes</taxon>
        <taxon>Eurotiomycetidae</taxon>
        <taxon>Eurotiales</taxon>
        <taxon>Aspergillaceae</taxon>
        <taxon>Aspergillus</taxon>
        <taxon>Aspergillus subgen. Circumdati</taxon>
    </lineage>
</organism>
<dbReference type="EMBL" id="NEXV01000472">
    <property type="protein sequence ID" value="PIG82915.1"/>
    <property type="molecule type" value="Genomic_DNA"/>
</dbReference>
<keyword evidence="3" id="KW-0808">Transferase</keyword>
<evidence type="ECO:0000256" key="5">
    <source>
        <dbReference type="ARBA" id="ARBA00023125"/>
    </source>
</evidence>
<dbReference type="GO" id="GO:0003677">
    <property type="term" value="F:DNA binding"/>
    <property type="evidence" value="ECO:0007669"/>
    <property type="project" value="UniProtKB-KW"/>
</dbReference>
<evidence type="ECO:0000313" key="10">
    <source>
        <dbReference type="EMBL" id="PIG82915.1"/>
    </source>
</evidence>
<evidence type="ECO:0000256" key="8">
    <source>
        <dbReference type="SAM" id="MobiDB-lite"/>
    </source>
</evidence>
<evidence type="ECO:0000256" key="7">
    <source>
        <dbReference type="ARBA" id="ARBA00023242"/>
    </source>
</evidence>
<protein>
    <submittedName>
        <fullName evidence="10">C6 transcription factor</fullName>
    </submittedName>
</protein>
<dbReference type="InterPro" id="IPR036864">
    <property type="entry name" value="Zn2-C6_fun-type_DNA-bd_sf"/>
</dbReference>
<dbReference type="SMART" id="SM00066">
    <property type="entry name" value="GAL4"/>
    <property type="match status" value="1"/>
</dbReference>
<feature type="region of interest" description="Disordered" evidence="8">
    <location>
        <begin position="1"/>
        <end position="24"/>
    </location>
</feature>
<evidence type="ECO:0000256" key="3">
    <source>
        <dbReference type="ARBA" id="ARBA00022679"/>
    </source>
</evidence>
<dbReference type="PROSITE" id="PS50048">
    <property type="entry name" value="ZN2_CY6_FUNGAL_2"/>
    <property type="match status" value="1"/>
</dbReference>
<reference evidence="10 11" key="1">
    <citation type="submission" date="2017-05" db="EMBL/GenBank/DDBJ databases">
        <title>Genome sequence for an aflatoxigenic pathogen of Argentinian peanut, Aspergillus arachidicola.</title>
        <authorList>
            <person name="Moore G."/>
            <person name="Beltz S.B."/>
            <person name="Mack B.M."/>
        </authorList>
    </citation>
    <scope>NUCLEOTIDE SEQUENCE [LARGE SCALE GENOMIC DNA]</scope>
    <source>
        <strain evidence="10 11">CBS 117610</strain>
    </source>
</reference>
<evidence type="ECO:0000256" key="1">
    <source>
        <dbReference type="ARBA" id="ARBA00009725"/>
    </source>
</evidence>
<feature type="domain" description="Zn(2)-C6 fungal-type" evidence="9">
    <location>
        <begin position="62"/>
        <end position="92"/>
    </location>
</feature>
<dbReference type="InterPro" id="IPR026113">
    <property type="entry name" value="METTL2/6/8-like"/>
</dbReference>
<dbReference type="SUPFAM" id="SSF57701">
    <property type="entry name" value="Zn2/Cys6 DNA-binding domain"/>
    <property type="match status" value="1"/>
</dbReference>
<dbReference type="GO" id="GO:0032259">
    <property type="term" value="P:methylation"/>
    <property type="evidence" value="ECO:0007669"/>
    <property type="project" value="UniProtKB-KW"/>
</dbReference>
<dbReference type="GO" id="GO:0052735">
    <property type="term" value="F:tRNA (cytidine-3-)-methyltransferase activity"/>
    <property type="evidence" value="ECO:0007669"/>
    <property type="project" value="TreeGrafter"/>
</dbReference>
<gene>
    <name evidence="10" type="ORF">AARAC_009431</name>
</gene>
<sequence>MPAVADEAPQTGNGQSRPATLPDTLQGRKSLFRVPLYQSSGGEDSAEKVYHARRAHRKSRAGCVKCKQRRVKCDETKPHCLRCQKHGVDCSYDAGQVNSARSKGVISYFIDKVPSLTEQESAAYKMSLLAVSSKLDELLLMKSKNGRLSSSIRALHHFHEATIPTVSSERSQNMMRGKMIRLAFDSPFLMHAIIGAATSHLHRIYPEDNTYKMVEAYHWQKAIKQYSEEISTAVGPHNMDPLYSACLLMTIHSFSLEEYNPRSSFVFSDDPESLNWLMLQSGLRYLLELTVPWMTQSMWWDVFKRSREGNPLYDDHRPGRIDLHPELADICGIDDSTTEETNPYHWPLRMLTPLLSLERSLKTVTHYTNYMGRLLPDYYDQLLKKDPPALIILSWWLALIVNLDIWWMETRAKSECVAICMYLEESDDPRILSLLEFPAQASSRKMARENAHSYDDIIKVTQEVQPPMIAPHRSHDPSNNLKRSDPFQFGSRYLEQGDDVFEFNAWDHVEPDDEFLAFAEVQYAKQRESPASDFDKFRFNADPAKWWNLFYKNNTANFFKDRKWLQQEFPILEEVTRADAGKKVVLEVGAGAGNTAFPLLRNNANEELMVHACDFSKYAVKVIRESEHYDPKHITADVWDVATEPDENNDSLPPGLTEGSVDVVVLIFIFSALNPNQWEKALRNIYRVLKPGGKVLFRDYGRGDLAQVRFKKGRYLDENFYIRGDGTRVFFFDRDELEEMWGRWTPEKGLPEKSEGEKPVIGKNDGVFEIHALAYDRRLVVNRQKKLKMYRCWIQGHFEKREKAVAENGEKSES</sequence>
<dbReference type="CDD" id="cd02440">
    <property type="entry name" value="AdoMet_MTases"/>
    <property type="match status" value="1"/>
</dbReference>
<dbReference type="Pfam" id="PF11951">
    <property type="entry name" value="Fungal_trans_2"/>
    <property type="match status" value="1"/>
</dbReference>
<evidence type="ECO:0000256" key="4">
    <source>
        <dbReference type="ARBA" id="ARBA00023015"/>
    </source>
</evidence>
<dbReference type="InterPro" id="IPR001138">
    <property type="entry name" value="Zn2Cys6_DnaBD"/>
</dbReference>
<dbReference type="InterPro" id="IPR029063">
    <property type="entry name" value="SAM-dependent_MTases_sf"/>
</dbReference>
<dbReference type="GO" id="GO:0009893">
    <property type="term" value="P:positive regulation of metabolic process"/>
    <property type="evidence" value="ECO:0007669"/>
    <property type="project" value="UniProtKB-ARBA"/>
</dbReference>
<keyword evidence="4" id="KW-0805">Transcription regulation</keyword>
<dbReference type="Gene3D" id="4.10.240.10">
    <property type="entry name" value="Zn(2)-C6 fungal-type DNA-binding domain"/>
    <property type="match status" value="1"/>
</dbReference>
<keyword evidence="7" id="KW-0539">Nucleus</keyword>
<dbReference type="PROSITE" id="PS00463">
    <property type="entry name" value="ZN2_CY6_FUNGAL_1"/>
    <property type="match status" value="1"/>
</dbReference>
<keyword evidence="11" id="KW-1185">Reference proteome</keyword>
<accession>A0A2G7FRM0</accession>
<keyword evidence="2" id="KW-0489">Methyltransferase</keyword>
<dbReference type="SUPFAM" id="SSF53335">
    <property type="entry name" value="S-adenosyl-L-methionine-dependent methyltransferases"/>
    <property type="match status" value="1"/>
</dbReference>
<dbReference type="FunFam" id="3.40.50.150:FF:000221">
    <property type="entry name" value="Methyltransferase-like protein"/>
    <property type="match status" value="1"/>
</dbReference>
<comment type="similarity">
    <text evidence="1">Belongs to the methyltransferase superfamily. METL family.</text>
</comment>
<dbReference type="GO" id="GO:0000981">
    <property type="term" value="F:DNA-binding transcription factor activity, RNA polymerase II-specific"/>
    <property type="evidence" value="ECO:0007669"/>
    <property type="project" value="InterPro"/>
</dbReference>